<evidence type="ECO:0000313" key="1">
    <source>
        <dbReference type="EMBL" id="RDY66336.1"/>
    </source>
</evidence>
<dbReference type="EMBL" id="QTJR01000010">
    <property type="protein sequence ID" value="RDY66336.1"/>
    <property type="molecule type" value="Genomic_DNA"/>
</dbReference>
<keyword evidence="2" id="KW-1185">Reference proteome</keyword>
<dbReference type="Proteomes" id="UP000256829">
    <property type="component" value="Unassembled WGS sequence"/>
</dbReference>
<evidence type="ECO:0000313" key="2">
    <source>
        <dbReference type="Proteomes" id="UP000256829"/>
    </source>
</evidence>
<name>A0A3D8VA92_9GAMM</name>
<gene>
    <name evidence="1" type="ORF">DX912_13745</name>
</gene>
<reference evidence="1 2" key="1">
    <citation type="submission" date="2018-08" db="EMBL/GenBank/DDBJ databases">
        <title>Lysobacter soli KCTC 22011, whole genome shotgun sequence.</title>
        <authorList>
            <person name="Zhang X."/>
            <person name="Feng G."/>
            <person name="Zhu H."/>
        </authorList>
    </citation>
    <scope>NUCLEOTIDE SEQUENCE [LARGE SCALE GENOMIC DNA]</scope>
    <source>
        <strain evidence="1 2">KCTC 22011</strain>
    </source>
</reference>
<protein>
    <submittedName>
        <fullName evidence="1">Uncharacterized protein</fullName>
    </submittedName>
</protein>
<comment type="caution">
    <text evidence="1">The sequence shown here is derived from an EMBL/GenBank/DDBJ whole genome shotgun (WGS) entry which is preliminary data.</text>
</comment>
<sequence>MGTLRTLAYLSFIRRTSIPTVIPAKAGIQARNLRALPYRRPTSPSFQRKLESILLQCPTAKQQRSAVRHGSFTDATPLALTPTPLPVGEGPKAVIRLLLLLISQAVS</sequence>
<dbReference type="AlphaFoldDB" id="A0A3D8VA92"/>
<accession>A0A3D8VA92</accession>
<organism evidence="1 2">
    <name type="scientific">Lysobacter soli</name>
    <dbReference type="NCBI Taxonomy" id="453783"/>
    <lineage>
        <taxon>Bacteria</taxon>
        <taxon>Pseudomonadati</taxon>
        <taxon>Pseudomonadota</taxon>
        <taxon>Gammaproteobacteria</taxon>
        <taxon>Lysobacterales</taxon>
        <taxon>Lysobacteraceae</taxon>
        <taxon>Lysobacter</taxon>
    </lineage>
</organism>
<proteinExistence type="predicted"/>